<proteinExistence type="inferred from homology"/>
<dbReference type="SUPFAM" id="SSF116726">
    <property type="entry name" value="TrkA C-terminal domain-like"/>
    <property type="match status" value="2"/>
</dbReference>
<feature type="transmembrane region" description="Helical" evidence="8">
    <location>
        <begin position="541"/>
        <end position="561"/>
    </location>
</feature>
<dbReference type="Gene3D" id="3.30.70.1450">
    <property type="entry name" value="Regulator of K+ conductance, C-terminal domain"/>
    <property type="match status" value="2"/>
</dbReference>
<dbReference type="GO" id="GO:0006813">
    <property type="term" value="P:potassium ion transport"/>
    <property type="evidence" value="ECO:0007669"/>
    <property type="project" value="InterPro"/>
</dbReference>
<gene>
    <name evidence="10" type="ORF">IAB99_09245</name>
</gene>
<keyword evidence="5 8" id="KW-0812">Transmembrane</keyword>
<evidence type="ECO:0000313" key="11">
    <source>
        <dbReference type="Proteomes" id="UP000823660"/>
    </source>
</evidence>
<dbReference type="EMBL" id="JADIMH010000065">
    <property type="protein sequence ID" value="MBO8467925.1"/>
    <property type="molecule type" value="Genomic_DNA"/>
</dbReference>
<dbReference type="GO" id="GO:0005886">
    <property type="term" value="C:plasma membrane"/>
    <property type="evidence" value="ECO:0007669"/>
    <property type="project" value="UniProtKB-SubCell"/>
</dbReference>
<dbReference type="InterPro" id="IPR036721">
    <property type="entry name" value="RCK_C_sf"/>
</dbReference>
<feature type="transmembrane region" description="Helical" evidence="8">
    <location>
        <begin position="34"/>
        <end position="54"/>
    </location>
</feature>
<keyword evidence="4" id="KW-1003">Cell membrane</keyword>
<reference evidence="10" key="1">
    <citation type="submission" date="2020-10" db="EMBL/GenBank/DDBJ databases">
        <authorList>
            <person name="Gilroy R."/>
        </authorList>
    </citation>
    <scope>NUCLEOTIDE SEQUENCE</scope>
    <source>
        <strain evidence="10">B1-15692</strain>
    </source>
</reference>
<feature type="transmembrane region" description="Helical" evidence="8">
    <location>
        <begin position="410"/>
        <end position="429"/>
    </location>
</feature>
<name>A0A9D9I8X7_9BACT</name>
<accession>A0A9D9I8X7</accession>
<evidence type="ECO:0000313" key="10">
    <source>
        <dbReference type="EMBL" id="MBO8467925.1"/>
    </source>
</evidence>
<feature type="transmembrane region" description="Helical" evidence="8">
    <location>
        <begin position="6"/>
        <end position="27"/>
    </location>
</feature>
<evidence type="ECO:0000256" key="3">
    <source>
        <dbReference type="ARBA" id="ARBA00022448"/>
    </source>
</evidence>
<comment type="caution">
    <text evidence="10">The sequence shown here is derived from an EMBL/GenBank/DDBJ whole genome shotgun (WGS) entry which is preliminary data.</text>
</comment>
<dbReference type="PANTHER" id="PTHR30445:SF3">
    <property type="entry name" value="TRANSPORT PROTEIN YIDE-RELATED"/>
    <property type="match status" value="1"/>
</dbReference>
<comment type="subcellular location">
    <subcellularLocation>
        <location evidence="1">Cell membrane</location>
        <topology evidence="1">Multi-pass membrane protein</topology>
    </subcellularLocation>
</comment>
<dbReference type="PANTHER" id="PTHR30445">
    <property type="entry name" value="K(+)_H(+) ANTIPORTER SUBUNIT KHTT"/>
    <property type="match status" value="1"/>
</dbReference>
<dbReference type="Pfam" id="PF02080">
    <property type="entry name" value="TrkA_C"/>
    <property type="match status" value="2"/>
</dbReference>
<keyword evidence="7 8" id="KW-0472">Membrane</keyword>
<evidence type="ECO:0000256" key="4">
    <source>
        <dbReference type="ARBA" id="ARBA00022475"/>
    </source>
</evidence>
<dbReference type="GO" id="GO:0008324">
    <property type="term" value="F:monoatomic cation transmembrane transporter activity"/>
    <property type="evidence" value="ECO:0007669"/>
    <property type="project" value="InterPro"/>
</dbReference>
<comment type="similarity">
    <text evidence="2">Belongs to the AAE transporter (TC 2.A.81) family.</text>
</comment>
<feature type="domain" description="RCK C-terminal" evidence="9">
    <location>
        <begin position="292"/>
        <end position="374"/>
    </location>
</feature>
<feature type="transmembrane region" description="Helical" evidence="8">
    <location>
        <begin position="66"/>
        <end position="85"/>
    </location>
</feature>
<evidence type="ECO:0000256" key="8">
    <source>
        <dbReference type="SAM" id="Phobius"/>
    </source>
</evidence>
<keyword evidence="6 8" id="KW-1133">Transmembrane helix</keyword>
<dbReference type="Pfam" id="PF06826">
    <property type="entry name" value="Asp-Al_Ex"/>
    <property type="match status" value="2"/>
</dbReference>
<dbReference type="Proteomes" id="UP000823660">
    <property type="component" value="Unassembled WGS sequence"/>
</dbReference>
<dbReference type="InterPro" id="IPR006037">
    <property type="entry name" value="RCK_C"/>
</dbReference>
<evidence type="ECO:0000256" key="2">
    <source>
        <dbReference type="ARBA" id="ARBA00009854"/>
    </source>
</evidence>
<reference evidence="10" key="2">
    <citation type="journal article" date="2021" name="PeerJ">
        <title>Extensive microbial diversity within the chicken gut microbiome revealed by metagenomics and culture.</title>
        <authorList>
            <person name="Gilroy R."/>
            <person name="Ravi A."/>
            <person name="Getino M."/>
            <person name="Pursley I."/>
            <person name="Horton D.L."/>
            <person name="Alikhan N.F."/>
            <person name="Baker D."/>
            <person name="Gharbi K."/>
            <person name="Hall N."/>
            <person name="Watson M."/>
            <person name="Adriaenssens E.M."/>
            <person name="Foster-Nyarko E."/>
            <person name="Jarju S."/>
            <person name="Secka A."/>
            <person name="Antonio M."/>
            <person name="Oren A."/>
            <person name="Chaudhuri R.R."/>
            <person name="La Ragione R."/>
            <person name="Hildebrand F."/>
            <person name="Pallen M.J."/>
        </authorList>
    </citation>
    <scope>NUCLEOTIDE SEQUENCE</scope>
    <source>
        <strain evidence="10">B1-15692</strain>
    </source>
</reference>
<feature type="transmembrane region" description="Helical" evidence="8">
    <location>
        <begin position="450"/>
        <end position="472"/>
    </location>
</feature>
<dbReference type="InterPro" id="IPR006512">
    <property type="entry name" value="YidE_YbjL"/>
</dbReference>
<feature type="domain" description="RCK C-terminal" evidence="9">
    <location>
        <begin position="202"/>
        <end position="286"/>
    </location>
</feature>
<keyword evidence="3" id="KW-0813">Transport</keyword>
<dbReference type="PROSITE" id="PS51202">
    <property type="entry name" value="RCK_C"/>
    <property type="match status" value="2"/>
</dbReference>
<sequence length="562" mass="59890">MRDLFFGQGTGHSIMLLAFVIATGIYLGKFKVKGISLGTTWILFVGIVLSHFGFRADENLLHFLKEFGLILFVFSIGLQVGPGFFHSFKKGGLTLNMLAICLVLLGVITTYVLHLITGESLVTLTGVMSGAVTNTPGLGAAQQTFYDVTSSGSFLSEVGASDISASLASGYAVAYPLGVLGVIAVLMIVKAAFRIDLKKEEAQLDGEEAGIESAVRVAFQVENPAIFGKTLVEIDKEITNKFVVSRILRDGAVEVPLASTVINKDDKVLVVTSQASVDVVTMLFGKVIDMPKEVWDKLDTSMSVRKLVITKSSLTGKKLKELKIRSTYGVSITRVSRAGVDLVANPNLTLQLGDVILVVGPDNAIDKVAKAVGNSESTLSHPHLIPIFFGIALGVLLGSIPMKFPGIPQAIKFGLAGGPLIVAILIGYFGPRLKITTYTTTSANMMLRELGISIFLAAVGLGAGENFVSSIVNGGYWWILYGALITIIPTSLIAVIGRLVFKLNFYQICGLLSGSCTNPPVLAFAQNAYGTDYTSVSYATVYPLAMFMRVLVAQVLILIAVA</sequence>
<evidence type="ECO:0000259" key="9">
    <source>
        <dbReference type="PROSITE" id="PS51202"/>
    </source>
</evidence>
<feature type="transmembrane region" description="Helical" evidence="8">
    <location>
        <begin position="97"/>
        <end position="116"/>
    </location>
</feature>
<dbReference type="AlphaFoldDB" id="A0A9D9I8X7"/>
<protein>
    <submittedName>
        <fullName evidence="10">Transporter</fullName>
    </submittedName>
</protein>
<feature type="transmembrane region" description="Helical" evidence="8">
    <location>
        <begin position="478"/>
        <end position="501"/>
    </location>
</feature>
<evidence type="ECO:0000256" key="5">
    <source>
        <dbReference type="ARBA" id="ARBA00022692"/>
    </source>
</evidence>
<evidence type="ECO:0000256" key="6">
    <source>
        <dbReference type="ARBA" id="ARBA00022989"/>
    </source>
</evidence>
<organism evidence="10 11">
    <name type="scientific">Candidatus Cryptobacteroides faecipullorum</name>
    <dbReference type="NCBI Taxonomy" id="2840764"/>
    <lineage>
        <taxon>Bacteria</taxon>
        <taxon>Pseudomonadati</taxon>
        <taxon>Bacteroidota</taxon>
        <taxon>Bacteroidia</taxon>
        <taxon>Bacteroidales</taxon>
        <taxon>Candidatus Cryptobacteroides</taxon>
    </lineage>
</organism>
<feature type="transmembrane region" description="Helical" evidence="8">
    <location>
        <begin position="384"/>
        <end position="404"/>
    </location>
</feature>
<evidence type="ECO:0000256" key="7">
    <source>
        <dbReference type="ARBA" id="ARBA00023136"/>
    </source>
</evidence>
<dbReference type="NCBIfam" id="TIGR01625">
    <property type="entry name" value="YidE_YbjL_dupl"/>
    <property type="match status" value="2"/>
</dbReference>
<feature type="transmembrane region" description="Helical" evidence="8">
    <location>
        <begin position="173"/>
        <end position="193"/>
    </location>
</feature>
<feature type="transmembrane region" description="Helical" evidence="8">
    <location>
        <begin position="508"/>
        <end position="529"/>
    </location>
</feature>
<evidence type="ECO:0000256" key="1">
    <source>
        <dbReference type="ARBA" id="ARBA00004651"/>
    </source>
</evidence>
<dbReference type="InterPro" id="IPR050144">
    <property type="entry name" value="AAE_transporter"/>
</dbReference>
<dbReference type="NCBIfam" id="NF003007">
    <property type="entry name" value="PRK03818.1"/>
    <property type="match status" value="1"/>
</dbReference>